<comment type="similarity">
    <text evidence="1 7">Belongs to the heat shock protein 70 family.</text>
</comment>
<organism evidence="8 9">
    <name type="scientific">Glycomyces rhizosphaerae</name>
    <dbReference type="NCBI Taxonomy" id="2054422"/>
    <lineage>
        <taxon>Bacteria</taxon>
        <taxon>Bacillati</taxon>
        <taxon>Actinomycetota</taxon>
        <taxon>Actinomycetes</taxon>
        <taxon>Glycomycetales</taxon>
        <taxon>Glycomycetaceae</taxon>
        <taxon>Glycomyces</taxon>
    </lineage>
</organism>
<sequence>MTAIGIDLGTTNSVVARGRGARKDAAVVKIHGKSGTPSVVGLRRRGDKEEFLVGTNALNFAKLDPQHTIMSVKRLMGRDFADPAVEQARRRRAYTIKAGPDGDPRAHVVMGDKAYTPIEVSTMILRHLRDGAREKIGEDIDSAVITVPAYFQEAQRAATREAGEAAGMVVKRIIDEPTAAAIAFGLEWEKGEQRRVLVYDLGGGTFDISILNAVQDDQGENHFQVLDFVGDNWLGGDDFDMLIVDRIIDWVKREAGIDPSSDTKFLYLAKEKAEEAKRDLTESDVADIIIPAAFRTAGGVGDIEMALTRDEFDAMIEPLIDKTLSLVRKALERQEISAGDVSDVILVGGSTLVPKVAASVERLFGADKVRRHIDPMDCVAIGAGILADTMRGVECAACGAVNDESSQACDQCNASLTNARATGDTHVYDVTGMALGVAAVKGGNKDAFVSIIPRGTPYPLSEPMVETFGATDGRRILVPVYEGDSLIASENHEQGVIEFDLPEEIDENTRVHVGFLFDRNRELQVTITVPGTAIEKRTTLKVDAARTKAPVRAEVDEDDISYREDLILTSEAARHFVSTYAQYLDASQTLKIENDLNRAEQTLMLSDPDECRRMTDVLNRDILGAGLATQMFLAARAASQAGPEDAQRINRSVATLQRAHAEGRAKTVQQQSLALNAMLTKVRQESAAHGEVEDAVNYDGMLRQLDEP</sequence>
<dbReference type="Gene3D" id="2.60.34.10">
    <property type="entry name" value="Substrate Binding Domain Of DNAk, Chain A, domain 1"/>
    <property type="match status" value="1"/>
</dbReference>
<evidence type="ECO:0000256" key="1">
    <source>
        <dbReference type="ARBA" id="ARBA00007381"/>
    </source>
</evidence>
<evidence type="ECO:0000256" key="2">
    <source>
        <dbReference type="ARBA" id="ARBA00022553"/>
    </source>
</evidence>
<dbReference type="Pfam" id="PF00012">
    <property type="entry name" value="HSP70"/>
    <property type="match status" value="1"/>
</dbReference>
<dbReference type="RefSeq" id="WP_387971638.1">
    <property type="nucleotide sequence ID" value="NZ_JBHRWO010000005.1"/>
</dbReference>
<evidence type="ECO:0000256" key="4">
    <source>
        <dbReference type="ARBA" id="ARBA00022840"/>
    </source>
</evidence>
<name>A0ABV7PWS4_9ACTN</name>
<protein>
    <submittedName>
        <fullName evidence="8">Hsp70 family protein</fullName>
    </submittedName>
</protein>
<dbReference type="InterPro" id="IPR029047">
    <property type="entry name" value="HSP70_peptide-bd_sf"/>
</dbReference>
<evidence type="ECO:0000256" key="7">
    <source>
        <dbReference type="RuleBase" id="RU003322"/>
    </source>
</evidence>
<dbReference type="InterPro" id="IPR043129">
    <property type="entry name" value="ATPase_NBD"/>
</dbReference>
<keyword evidence="3 7" id="KW-0547">Nucleotide-binding</keyword>
<dbReference type="SUPFAM" id="SSF100920">
    <property type="entry name" value="Heat shock protein 70kD (HSP70), peptide-binding domain"/>
    <property type="match status" value="1"/>
</dbReference>
<keyword evidence="2" id="KW-0597">Phosphoprotein</keyword>
<evidence type="ECO:0000256" key="3">
    <source>
        <dbReference type="ARBA" id="ARBA00022741"/>
    </source>
</evidence>
<comment type="caution">
    <text evidence="8">The sequence shown here is derived from an EMBL/GenBank/DDBJ whole genome shotgun (WGS) entry which is preliminary data.</text>
</comment>
<gene>
    <name evidence="8" type="ORF">ACFO8M_05495</name>
</gene>
<accession>A0ABV7PWS4</accession>
<dbReference type="Gene3D" id="3.90.640.10">
    <property type="entry name" value="Actin, Chain A, domain 4"/>
    <property type="match status" value="1"/>
</dbReference>
<proteinExistence type="inferred from homology"/>
<dbReference type="PRINTS" id="PR00301">
    <property type="entry name" value="HEATSHOCK70"/>
</dbReference>
<dbReference type="InterPro" id="IPR018181">
    <property type="entry name" value="Heat_shock_70_CS"/>
</dbReference>
<dbReference type="InterPro" id="IPR013126">
    <property type="entry name" value="Hsp_70_fam"/>
</dbReference>
<dbReference type="EMBL" id="JBHRWO010000005">
    <property type="protein sequence ID" value="MFC3491936.1"/>
    <property type="molecule type" value="Genomic_DNA"/>
</dbReference>
<dbReference type="PANTHER" id="PTHR19375">
    <property type="entry name" value="HEAT SHOCK PROTEIN 70KDA"/>
    <property type="match status" value="1"/>
</dbReference>
<dbReference type="Gene3D" id="3.30.420.40">
    <property type="match status" value="2"/>
</dbReference>
<evidence type="ECO:0000256" key="6">
    <source>
        <dbReference type="ARBA" id="ARBA00023186"/>
    </source>
</evidence>
<dbReference type="PROSITE" id="PS00329">
    <property type="entry name" value="HSP70_2"/>
    <property type="match status" value="1"/>
</dbReference>
<dbReference type="SUPFAM" id="SSF53067">
    <property type="entry name" value="Actin-like ATPase domain"/>
    <property type="match status" value="2"/>
</dbReference>
<evidence type="ECO:0000313" key="9">
    <source>
        <dbReference type="Proteomes" id="UP001595712"/>
    </source>
</evidence>
<evidence type="ECO:0000256" key="5">
    <source>
        <dbReference type="ARBA" id="ARBA00023016"/>
    </source>
</evidence>
<dbReference type="PROSITE" id="PS00297">
    <property type="entry name" value="HSP70_1"/>
    <property type="match status" value="1"/>
</dbReference>
<keyword evidence="9" id="KW-1185">Reference proteome</keyword>
<evidence type="ECO:0000313" key="8">
    <source>
        <dbReference type="EMBL" id="MFC3491936.1"/>
    </source>
</evidence>
<reference evidence="9" key="1">
    <citation type="journal article" date="2019" name="Int. J. Syst. Evol. Microbiol.">
        <title>The Global Catalogue of Microorganisms (GCM) 10K type strain sequencing project: providing services to taxonomists for standard genome sequencing and annotation.</title>
        <authorList>
            <consortium name="The Broad Institute Genomics Platform"/>
            <consortium name="The Broad Institute Genome Sequencing Center for Infectious Disease"/>
            <person name="Wu L."/>
            <person name="Ma J."/>
        </authorList>
    </citation>
    <scope>NUCLEOTIDE SEQUENCE [LARGE SCALE GENOMIC DNA]</scope>
    <source>
        <strain evidence="9">CGMCC 4.7396</strain>
    </source>
</reference>
<keyword evidence="5" id="KW-0346">Stress response</keyword>
<dbReference type="Proteomes" id="UP001595712">
    <property type="component" value="Unassembled WGS sequence"/>
</dbReference>
<keyword evidence="6" id="KW-0143">Chaperone</keyword>
<keyword evidence="4 7" id="KW-0067">ATP-binding</keyword>